<keyword evidence="1" id="KW-0689">Ribosomal protein</keyword>
<keyword evidence="4" id="KW-1185">Reference proteome</keyword>
<protein>
    <submittedName>
        <fullName evidence="3">Uncharacterized protein</fullName>
    </submittedName>
</protein>
<evidence type="ECO:0000256" key="2">
    <source>
        <dbReference type="ARBA" id="ARBA00023274"/>
    </source>
</evidence>
<reference evidence="3" key="1">
    <citation type="journal article" date="2016" name="Nat. Genet.">
        <title>A high-quality carrot genome assembly provides new insights into carotenoid accumulation and asterid genome evolution.</title>
        <authorList>
            <person name="Iorizzo M."/>
            <person name="Ellison S."/>
            <person name="Senalik D."/>
            <person name="Zeng P."/>
            <person name="Satapoomin P."/>
            <person name="Huang J."/>
            <person name="Bowman M."/>
            <person name="Iovene M."/>
            <person name="Sanseverino W."/>
            <person name="Cavagnaro P."/>
            <person name="Yildiz M."/>
            <person name="Macko-Podgorni A."/>
            <person name="Moranska E."/>
            <person name="Grzebelus E."/>
            <person name="Grzebelus D."/>
            <person name="Ashrafi H."/>
            <person name="Zheng Z."/>
            <person name="Cheng S."/>
            <person name="Spooner D."/>
            <person name="Van Deynze A."/>
            <person name="Simon P."/>
        </authorList>
    </citation>
    <scope>NUCLEOTIDE SEQUENCE</scope>
    <source>
        <tissue evidence="3">Leaf</tissue>
    </source>
</reference>
<dbReference type="Proteomes" id="UP000077755">
    <property type="component" value="Chromosome 9"/>
</dbReference>
<evidence type="ECO:0000313" key="4">
    <source>
        <dbReference type="Proteomes" id="UP000077755"/>
    </source>
</evidence>
<evidence type="ECO:0000313" key="3">
    <source>
        <dbReference type="EMBL" id="WOH15250.1"/>
    </source>
</evidence>
<dbReference type="GO" id="GO:0006412">
    <property type="term" value="P:translation"/>
    <property type="evidence" value="ECO:0007669"/>
    <property type="project" value="InterPro"/>
</dbReference>
<organism evidence="3 4">
    <name type="scientific">Daucus carota subsp. sativus</name>
    <name type="common">Carrot</name>
    <dbReference type="NCBI Taxonomy" id="79200"/>
    <lineage>
        <taxon>Eukaryota</taxon>
        <taxon>Viridiplantae</taxon>
        <taxon>Streptophyta</taxon>
        <taxon>Embryophyta</taxon>
        <taxon>Tracheophyta</taxon>
        <taxon>Spermatophyta</taxon>
        <taxon>Magnoliopsida</taxon>
        <taxon>eudicotyledons</taxon>
        <taxon>Gunneridae</taxon>
        <taxon>Pentapetalae</taxon>
        <taxon>asterids</taxon>
        <taxon>campanulids</taxon>
        <taxon>Apiales</taxon>
        <taxon>Apiaceae</taxon>
        <taxon>Apioideae</taxon>
        <taxon>Scandiceae</taxon>
        <taxon>Daucinae</taxon>
        <taxon>Daucus</taxon>
        <taxon>Daucus sect. Daucus</taxon>
    </lineage>
</organism>
<reference evidence="3" key="2">
    <citation type="submission" date="2022-03" db="EMBL/GenBank/DDBJ databases">
        <title>Draft title - Genomic analysis of global carrot germplasm unveils the trajectory of domestication and the origin of high carotenoid orange carrot.</title>
        <authorList>
            <person name="Iorizzo M."/>
            <person name="Ellison S."/>
            <person name="Senalik D."/>
            <person name="Macko-Podgorni A."/>
            <person name="Grzebelus D."/>
            <person name="Bostan H."/>
            <person name="Rolling W."/>
            <person name="Curaba J."/>
            <person name="Simon P."/>
        </authorList>
    </citation>
    <scope>NUCLEOTIDE SEQUENCE</scope>
    <source>
        <tissue evidence="3">Leaf</tissue>
    </source>
</reference>
<dbReference type="InterPro" id="IPR023591">
    <property type="entry name" value="Ribosomal_uS2_flav_dom_sf"/>
</dbReference>
<sequence length="186" mass="21373">MTILGFYDSGYENITLADIHLKLILFYHSNFIYLMQLNFVRKLFDDWYLYYQFGKTWEKLQMAARVIVIARYTGVNAIAGLHTPDTFTNQLQTSFSEPRLLILTDPRIDHHTLVSANNKGKQNIDCLFWILAIMVLQIKLEEANEEEEEATLADYAEYSITALFKCEASLGDSDQLKGETPSAQCP</sequence>
<evidence type="ECO:0000256" key="1">
    <source>
        <dbReference type="ARBA" id="ARBA00022980"/>
    </source>
</evidence>
<dbReference type="AlphaFoldDB" id="A0AAF0XWF3"/>
<name>A0AAF0XWF3_DAUCS</name>
<dbReference type="SUPFAM" id="SSF52313">
    <property type="entry name" value="Ribosomal protein S2"/>
    <property type="match status" value="1"/>
</dbReference>
<dbReference type="Gene3D" id="3.40.50.10490">
    <property type="entry name" value="Glucose-6-phosphate isomerase like protein, domain 1"/>
    <property type="match status" value="1"/>
</dbReference>
<dbReference type="PANTHER" id="PTHR11489">
    <property type="entry name" value="40S RIBOSOMAL PROTEIN SA"/>
    <property type="match status" value="1"/>
</dbReference>
<dbReference type="GO" id="GO:0015935">
    <property type="term" value="C:small ribosomal subunit"/>
    <property type="evidence" value="ECO:0007669"/>
    <property type="project" value="InterPro"/>
</dbReference>
<dbReference type="GO" id="GO:0003735">
    <property type="term" value="F:structural constituent of ribosome"/>
    <property type="evidence" value="ECO:0007669"/>
    <property type="project" value="InterPro"/>
</dbReference>
<gene>
    <name evidence="3" type="ORF">DCAR_0934787</name>
</gene>
<keyword evidence="2" id="KW-0687">Ribonucleoprotein</keyword>
<accession>A0AAF0XWF3</accession>
<proteinExistence type="predicted"/>
<dbReference type="InterPro" id="IPR005707">
    <property type="entry name" value="Ribosomal_uS2_euk/arc"/>
</dbReference>
<dbReference type="EMBL" id="CP093351">
    <property type="protein sequence ID" value="WOH15250.1"/>
    <property type="molecule type" value="Genomic_DNA"/>
</dbReference>